<evidence type="ECO:0000313" key="1">
    <source>
        <dbReference type="EMBL" id="CAE8590550.1"/>
    </source>
</evidence>
<comment type="caution">
    <text evidence="1">The sequence shown here is derived from an EMBL/GenBank/DDBJ whole genome shotgun (WGS) entry which is preliminary data.</text>
</comment>
<dbReference type="EMBL" id="CAJNNV010018947">
    <property type="protein sequence ID" value="CAE8606289.1"/>
    <property type="molecule type" value="Genomic_DNA"/>
</dbReference>
<dbReference type="Gene3D" id="2.30.130.40">
    <property type="entry name" value="LON domain-like"/>
    <property type="match status" value="1"/>
</dbReference>
<dbReference type="EMBL" id="CAJNNV010004338">
    <property type="protein sequence ID" value="CAE8590550.1"/>
    <property type="molecule type" value="Genomic_DNA"/>
</dbReference>
<dbReference type="InterPro" id="IPR046336">
    <property type="entry name" value="Lon_prtase_N_sf"/>
</dbReference>
<organism evidence="1 3">
    <name type="scientific">Polarella glacialis</name>
    <name type="common">Dinoflagellate</name>
    <dbReference type="NCBI Taxonomy" id="89957"/>
    <lineage>
        <taxon>Eukaryota</taxon>
        <taxon>Sar</taxon>
        <taxon>Alveolata</taxon>
        <taxon>Dinophyceae</taxon>
        <taxon>Suessiales</taxon>
        <taxon>Suessiaceae</taxon>
        <taxon>Polarella</taxon>
    </lineage>
</organism>
<feature type="non-terminal residue" evidence="1">
    <location>
        <position position="1"/>
    </location>
</feature>
<dbReference type="InterPro" id="IPR015947">
    <property type="entry name" value="PUA-like_sf"/>
</dbReference>
<proteinExistence type="predicted"/>
<name>A0A813DXZ1_POLGL</name>
<dbReference type="SUPFAM" id="SSF88697">
    <property type="entry name" value="PUA domain-like"/>
    <property type="match status" value="1"/>
</dbReference>
<accession>A0A813DXZ1</accession>
<evidence type="ECO:0000313" key="3">
    <source>
        <dbReference type="Proteomes" id="UP000654075"/>
    </source>
</evidence>
<feature type="non-terminal residue" evidence="1">
    <location>
        <position position="124"/>
    </location>
</feature>
<gene>
    <name evidence="2" type="ORF">PGLA1383_LOCUS24273</name>
    <name evidence="1" type="ORF">PGLA1383_LOCUS9266</name>
</gene>
<evidence type="ECO:0000313" key="2">
    <source>
        <dbReference type="EMBL" id="CAE8606289.1"/>
    </source>
</evidence>
<dbReference type="AlphaFoldDB" id="A0A813DXZ1"/>
<protein>
    <submittedName>
        <fullName evidence="1">Uncharacterized protein</fullName>
    </submittedName>
</protein>
<sequence>ATAPMALVQAEPQQVSVVVLPLRDQVIFPLLRGSFEVPKSAYDEAQSLIDRGLAIGIGAIALRPISPKGRLAAADVAQGDLYEIGTLCSIVAPPEIQDGASSDGADEEAGARVTVMVEGVSRFK</sequence>
<reference evidence="1" key="1">
    <citation type="submission" date="2021-02" db="EMBL/GenBank/DDBJ databases">
        <authorList>
            <person name="Dougan E. K."/>
            <person name="Rhodes N."/>
            <person name="Thang M."/>
            <person name="Chan C."/>
        </authorList>
    </citation>
    <scope>NUCLEOTIDE SEQUENCE</scope>
</reference>
<dbReference type="Proteomes" id="UP000654075">
    <property type="component" value="Unassembled WGS sequence"/>
</dbReference>
<keyword evidence="3" id="KW-1185">Reference proteome</keyword>